<proteinExistence type="predicted"/>
<sequence>MTFFFGCWCCFCCGCLVCKWLIDCPNISCNLINSISYKFISLHPSIRRRFQKEDDEDIIIDDVVVAAKGIISQHRTELQPTDLRAYENPIPLDNFVEPEAISNKHPQLKYPPNRYRSYSIDVAYK</sequence>
<keyword evidence="1" id="KW-0732">Signal</keyword>
<name>A0A0D8Y419_DICVI</name>
<gene>
    <name evidence="2" type="ORF">DICVIV_04570</name>
</gene>
<feature type="signal peptide" evidence="1">
    <location>
        <begin position="1"/>
        <end position="18"/>
    </location>
</feature>
<protein>
    <submittedName>
        <fullName evidence="2">Uncharacterized protein</fullName>
    </submittedName>
</protein>
<keyword evidence="3" id="KW-1185">Reference proteome</keyword>
<organism evidence="2 3">
    <name type="scientific">Dictyocaulus viviparus</name>
    <name type="common">Bovine lungworm</name>
    <dbReference type="NCBI Taxonomy" id="29172"/>
    <lineage>
        <taxon>Eukaryota</taxon>
        <taxon>Metazoa</taxon>
        <taxon>Ecdysozoa</taxon>
        <taxon>Nematoda</taxon>
        <taxon>Chromadorea</taxon>
        <taxon>Rhabditida</taxon>
        <taxon>Rhabditina</taxon>
        <taxon>Rhabditomorpha</taxon>
        <taxon>Strongyloidea</taxon>
        <taxon>Metastrongylidae</taxon>
        <taxon>Dictyocaulus</taxon>
    </lineage>
</organism>
<dbReference type="AlphaFoldDB" id="A0A0D8Y419"/>
<evidence type="ECO:0000313" key="2">
    <source>
        <dbReference type="EMBL" id="KJH49306.1"/>
    </source>
</evidence>
<reference evidence="2 3" key="1">
    <citation type="submission" date="2013-11" db="EMBL/GenBank/DDBJ databases">
        <title>Draft genome of the bovine lungworm Dictyocaulus viviparus.</title>
        <authorList>
            <person name="Mitreva M."/>
        </authorList>
    </citation>
    <scope>NUCLEOTIDE SEQUENCE [LARGE SCALE GENOMIC DNA]</scope>
    <source>
        <strain evidence="2 3">HannoverDv2000</strain>
    </source>
</reference>
<dbReference type="Proteomes" id="UP000053766">
    <property type="component" value="Unassembled WGS sequence"/>
</dbReference>
<reference evidence="3" key="2">
    <citation type="journal article" date="2016" name="Sci. Rep.">
        <title>Dictyocaulus viviparus genome, variome and transcriptome elucidate lungworm biology and support future intervention.</title>
        <authorList>
            <person name="McNulty S.N."/>
            <person name="Strube C."/>
            <person name="Rosa B.A."/>
            <person name="Martin J.C."/>
            <person name="Tyagi R."/>
            <person name="Choi Y.J."/>
            <person name="Wang Q."/>
            <person name="Hallsworth Pepin K."/>
            <person name="Zhang X."/>
            <person name="Ozersky P."/>
            <person name="Wilson R.K."/>
            <person name="Sternberg P.W."/>
            <person name="Gasser R.B."/>
            <person name="Mitreva M."/>
        </authorList>
    </citation>
    <scope>NUCLEOTIDE SEQUENCE [LARGE SCALE GENOMIC DNA]</scope>
    <source>
        <strain evidence="3">HannoverDv2000</strain>
    </source>
</reference>
<feature type="chain" id="PRO_5002336357" evidence="1">
    <location>
        <begin position="19"/>
        <end position="125"/>
    </location>
</feature>
<dbReference type="EMBL" id="KN716239">
    <property type="protein sequence ID" value="KJH49306.1"/>
    <property type="molecule type" value="Genomic_DNA"/>
</dbReference>
<accession>A0A0D8Y419</accession>
<evidence type="ECO:0000256" key="1">
    <source>
        <dbReference type="SAM" id="SignalP"/>
    </source>
</evidence>
<dbReference type="OrthoDB" id="5876405at2759"/>
<evidence type="ECO:0000313" key="3">
    <source>
        <dbReference type="Proteomes" id="UP000053766"/>
    </source>
</evidence>